<dbReference type="InterPro" id="IPR039425">
    <property type="entry name" value="RNA_pol_sigma-70-like"/>
</dbReference>
<dbReference type="NCBIfam" id="TIGR02937">
    <property type="entry name" value="sigma70-ECF"/>
    <property type="match status" value="1"/>
</dbReference>
<dbReference type="InterPro" id="IPR013249">
    <property type="entry name" value="RNA_pol_sigma70_r4_t2"/>
</dbReference>
<keyword evidence="4" id="KW-0804">Transcription</keyword>
<feature type="domain" description="RNA polymerase sigma factor 70 region 4 type 2" evidence="6">
    <location>
        <begin position="116"/>
        <end position="167"/>
    </location>
</feature>
<evidence type="ECO:0000256" key="4">
    <source>
        <dbReference type="ARBA" id="ARBA00023163"/>
    </source>
</evidence>
<keyword evidence="8" id="KW-1185">Reference proteome</keyword>
<dbReference type="Pfam" id="PF08281">
    <property type="entry name" value="Sigma70_r4_2"/>
    <property type="match status" value="1"/>
</dbReference>
<dbReference type="CDD" id="cd06171">
    <property type="entry name" value="Sigma70_r4"/>
    <property type="match status" value="1"/>
</dbReference>
<evidence type="ECO:0000256" key="2">
    <source>
        <dbReference type="ARBA" id="ARBA00023015"/>
    </source>
</evidence>
<comment type="similarity">
    <text evidence="1">Belongs to the sigma-70 factor family. ECF subfamily.</text>
</comment>
<reference evidence="7" key="1">
    <citation type="submission" date="2023-07" db="EMBL/GenBank/DDBJ databases">
        <title>The genome sequence of Rhodocytophaga aerolata KACC 12507.</title>
        <authorList>
            <person name="Zhang X."/>
        </authorList>
    </citation>
    <scope>NUCLEOTIDE SEQUENCE</scope>
    <source>
        <strain evidence="7">KACC 12507</strain>
    </source>
</reference>
<dbReference type="Gene3D" id="1.10.1740.10">
    <property type="match status" value="1"/>
</dbReference>
<accession>A0ABT8RK38</accession>
<evidence type="ECO:0000256" key="3">
    <source>
        <dbReference type="ARBA" id="ARBA00023082"/>
    </source>
</evidence>
<dbReference type="RefSeq" id="WP_302042694.1">
    <property type="nucleotide sequence ID" value="NZ_JAUKPO010000115.1"/>
</dbReference>
<dbReference type="PANTHER" id="PTHR43133">
    <property type="entry name" value="RNA POLYMERASE ECF-TYPE SIGMA FACTO"/>
    <property type="match status" value="1"/>
</dbReference>
<dbReference type="InterPro" id="IPR036388">
    <property type="entry name" value="WH-like_DNA-bd_sf"/>
</dbReference>
<dbReference type="EMBL" id="JAUKPO010000115">
    <property type="protein sequence ID" value="MDO1451899.1"/>
    <property type="molecule type" value="Genomic_DNA"/>
</dbReference>
<evidence type="ECO:0000259" key="5">
    <source>
        <dbReference type="Pfam" id="PF04542"/>
    </source>
</evidence>
<evidence type="ECO:0000256" key="1">
    <source>
        <dbReference type="ARBA" id="ARBA00010641"/>
    </source>
</evidence>
<evidence type="ECO:0000313" key="8">
    <source>
        <dbReference type="Proteomes" id="UP001168528"/>
    </source>
</evidence>
<gene>
    <name evidence="7" type="ORF">Q0590_36860</name>
</gene>
<dbReference type="InterPro" id="IPR007627">
    <property type="entry name" value="RNA_pol_sigma70_r2"/>
</dbReference>
<proteinExistence type="inferred from homology"/>
<dbReference type="SUPFAM" id="SSF88946">
    <property type="entry name" value="Sigma2 domain of RNA polymerase sigma factors"/>
    <property type="match status" value="1"/>
</dbReference>
<dbReference type="InterPro" id="IPR014284">
    <property type="entry name" value="RNA_pol_sigma-70_dom"/>
</dbReference>
<feature type="domain" description="RNA polymerase sigma-70 region 2" evidence="5">
    <location>
        <begin position="22"/>
        <end position="88"/>
    </location>
</feature>
<dbReference type="InterPro" id="IPR013325">
    <property type="entry name" value="RNA_pol_sigma_r2"/>
</dbReference>
<dbReference type="Gene3D" id="1.10.10.10">
    <property type="entry name" value="Winged helix-like DNA-binding domain superfamily/Winged helix DNA-binding domain"/>
    <property type="match status" value="1"/>
</dbReference>
<sequence>MISEEELIEGCKQQKHAYFHALYTKYAMQLMSIAMRYSNTTFEAEDILQEAFIKIFTNIHSYTYSGSFEGWLKRIVVNTAIKQYHKNANYKISNLHDIGKATEVDCSDSLDKMSTDELIKLIQQLPEGYRLVFNLYEIEGYSHKEIAQLLNISEGTSKSQLHKAKQYLQKLLLKFDYSTYERRR</sequence>
<dbReference type="Pfam" id="PF04542">
    <property type="entry name" value="Sigma70_r2"/>
    <property type="match status" value="1"/>
</dbReference>
<dbReference type="SUPFAM" id="SSF88659">
    <property type="entry name" value="Sigma3 and sigma4 domains of RNA polymerase sigma factors"/>
    <property type="match status" value="1"/>
</dbReference>
<dbReference type="Proteomes" id="UP001168528">
    <property type="component" value="Unassembled WGS sequence"/>
</dbReference>
<evidence type="ECO:0000259" key="6">
    <source>
        <dbReference type="Pfam" id="PF08281"/>
    </source>
</evidence>
<evidence type="ECO:0000313" key="7">
    <source>
        <dbReference type="EMBL" id="MDO1451899.1"/>
    </source>
</evidence>
<keyword evidence="3" id="KW-0731">Sigma factor</keyword>
<keyword evidence="2" id="KW-0805">Transcription regulation</keyword>
<organism evidence="7 8">
    <name type="scientific">Rhodocytophaga aerolata</name>
    <dbReference type="NCBI Taxonomy" id="455078"/>
    <lineage>
        <taxon>Bacteria</taxon>
        <taxon>Pseudomonadati</taxon>
        <taxon>Bacteroidota</taxon>
        <taxon>Cytophagia</taxon>
        <taxon>Cytophagales</taxon>
        <taxon>Rhodocytophagaceae</taxon>
        <taxon>Rhodocytophaga</taxon>
    </lineage>
</organism>
<name>A0ABT8RK38_9BACT</name>
<comment type="caution">
    <text evidence="7">The sequence shown here is derived from an EMBL/GenBank/DDBJ whole genome shotgun (WGS) entry which is preliminary data.</text>
</comment>
<dbReference type="InterPro" id="IPR013324">
    <property type="entry name" value="RNA_pol_sigma_r3/r4-like"/>
</dbReference>
<protein>
    <submittedName>
        <fullName evidence="7">RNA polymerase sigma factor</fullName>
    </submittedName>
</protein>
<dbReference type="PANTHER" id="PTHR43133:SF46">
    <property type="entry name" value="RNA POLYMERASE SIGMA-70 FACTOR ECF SUBFAMILY"/>
    <property type="match status" value="1"/>
</dbReference>